<name>A0AAN8Q418_PATCE</name>
<feature type="chain" id="PRO_5043044084" evidence="1">
    <location>
        <begin position="22"/>
        <end position="110"/>
    </location>
</feature>
<evidence type="ECO:0000313" key="3">
    <source>
        <dbReference type="Proteomes" id="UP001347796"/>
    </source>
</evidence>
<gene>
    <name evidence="2" type="ORF">SNE40_002737</name>
</gene>
<evidence type="ECO:0000313" key="2">
    <source>
        <dbReference type="EMBL" id="KAK6190985.1"/>
    </source>
</evidence>
<proteinExistence type="predicted"/>
<protein>
    <submittedName>
        <fullName evidence="2">Uncharacterized protein</fullName>
    </submittedName>
</protein>
<dbReference type="EMBL" id="JAZGQO010000002">
    <property type="protein sequence ID" value="KAK6190985.1"/>
    <property type="molecule type" value="Genomic_DNA"/>
</dbReference>
<organism evidence="2 3">
    <name type="scientific">Patella caerulea</name>
    <name type="common">Rayed Mediterranean limpet</name>
    <dbReference type="NCBI Taxonomy" id="87958"/>
    <lineage>
        <taxon>Eukaryota</taxon>
        <taxon>Metazoa</taxon>
        <taxon>Spiralia</taxon>
        <taxon>Lophotrochozoa</taxon>
        <taxon>Mollusca</taxon>
        <taxon>Gastropoda</taxon>
        <taxon>Patellogastropoda</taxon>
        <taxon>Patelloidea</taxon>
        <taxon>Patellidae</taxon>
        <taxon>Patella</taxon>
    </lineage>
</organism>
<keyword evidence="1" id="KW-0732">Signal</keyword>
<accession>A0AAN8Q418</accession>
<keyword evidence="3" id="KW-1185">Reference proteome</keyword>
<feature type="signal peptide" evidence="1">
    <location>
        <begin position="1"/>
        <end position="21"/>
    </location>
</feature>
<dbReference type="AlphaFoldDB" id="A0AAN8Q418"/>
<dbReference type="Proteomes" id="UP001347796">
    <property type="component" value="Unassembled WGS sequence"/>
</dbReference>
<comment type="caution">
    <text evidence="2">The sequence shown here is derived from an EMBL/GenBank/DDBJ whole genome shotgun (WGS) entry which is preliminary data.</text>
</comment>
<evidence type="ECO:0000256" key="1">
    <source>
        <dbReference type="SAM" id="SignalP"/>
    </source>
</evidence>
<sequence>MGISCIFFLTILLSYVNQVHLQMYHPRDISRGQEQNKLKRSYLIQLLNDLLNKDETKANVNRKRSCNLNLGFHCQTDEYSSIADMFDFLQSSLSPGKRKRNLKILSIEGS</sequence>
<reference evidence="2 3" key="1">
    <citation type="submission" date="2024-01" db="EMBL/GenBank/DDBJ databases">
        <title>The genome of the rayed Mediterranean limpet Patella caerulea (Linnaeus, 1758).</title>
        <authorList>
            <person name="Anh-Thu Weber A."/>
            <person name="Halstead-Nussloch G."/>
        </authorList>
    </citation>
    <scope>NUCLEOTIDE SEQUENCE [LARGE SCALE GENOMIC DNA]</scope>
    <source>
        <strain evidence="2">AATW-2023a</strain>
        <tissue evidence="2">Whole specimen</tissue>
    </source>
</reference>